<dbReference type="EnsemblMetazoa" id="XM_022808608">
    <property type="protein sequence ID" value="XP_022664343"/>
    <property type="gene ID" value="LOC111251718"/>
</dbReference>
<keyword evidence="4" id="KW-0964">Secreted</keyword>
<keyword evidence="5" id="KW-0879">Wnt signaling pathway</keyword>
<dbReference type="AlphaFoldDB" id="A0A7M7MBL0"/>
<keyword evidence="6" id="KW-0732">Signal</keyword>
<keyword evidence="7" id="KW-1015">Disulfide bond</keyword>
<dbReference type="InterPro" id="IPR006796">
    <property type="entry name" value="Dickkopf_N"/>
</dbReference>
<evidence type="ECO:0000256" key="4">
    <source>
        <dbReference type="ARBA" id="ARBA00022525"/>
    </source>
</evidence>
<name>A0A7M7MBL0_VARDE</name>
<evidence type="ECO:0000256" key="2">
    <source>
        <dbReference type="ARBA" id="ARBA00010842"/>
    </source>
</evidence>
<dbReference type="PANTHER" id="PTHR12113">
    <property type="entry name" value="DICKKOPF3-LIKE 3"/>
    <property type="match status" value="1"/>
</dbReference>
<accession>A0A7M7MBL0</accession>
<keyword evidence="10" id="KW-1185">Reference proteome</keyword>
<protein>
    <recommendedName>
        <fullName evidence="8">Dickkopf N-terminal cysteine-rich domain-containing protein</fullName>
    </recommendedName>
</protein>
<dbReference type="PANTHER" id="PTHR12113:SF31">
    <property type="entry name" value="DICKKOPF N-TERMINAL CYSTEINE-RICH DOMAIN-CONTAINING PROTEIN"/>
    <property type="match status" value="1"/>
</dbReference>
<dbReference type="InParanoid" id="A0A7M7MBL0"/>
<organism evidence="9 10">
    <name type="scientific">Varroa destructor</name>
    <name type="common">Honeybee mite</name>
    <dbReference type="NCBI Taxonomy" id="109461"/>
    <lineage>
        <taxon>Eukaryota</taxon>
        <taxon>Metazoa</taxon>
        <taxon>Ecdysozoa</taxon>
        <taxon>Arthropoda</taxon>
        <taxon>Chelicerata</taxon>
        <taxon>Arachnida</taxon>
        <taxon>Acari</taxon>
        <taxon>Parasitiformes</taxon>
        <taxon>Mesostigmata</taxon>
        <taxon>Gamasina</taxon>
        <taxon>Dermanyssoidea</taxon>
        <taxon>Varroidae</taxon>
        <taxon>Varroa</taxon>
    </lineage>
</organism>
<dbReference type="Pfam" id="PF04706">
    <property type="entry name" value="Dickkopf_N"/>
    <property type="match status" value="1"/>
</dbReference>
<evidence type="ECO:0000256" key="5">
    <source>
        <dbReference type="ARBA" id="ARBA00022687"/>
    </source>
</evidence>
<evidence type="ECO:0000313" key="9">
    <source>
        <dbReference type="EnsemblMetazoa" id="XP_022664343"/>
    </source>
</evidence>
<dbReference type="InterPro" id="IPR039863">
    <property type="entry name" value="DKK1-4"/>
</dbReference>
<dbReference type="GO" id="GO:0016055">
    <property type="term" value="P:Wnt signaling pathway"/>
    <property type="evidence" value="ECO:0007669"/>
    <property type="project" value="UniProtKB-KW"/>
</dbReference>
<comment type="subcellular location">
    <subcellularLocation>
        <location evidence="1">Secreted</location>
    </subcellularLocation>
</comment>
<evidence type="ECO:0000256" key="6">
    <source>
        <dbReference type="ARBA" id="ARBA00022729"/>
    </source>
</evidence>
<feature type="domain" description="Dickkopf N-terminal cysteine-rich" evidence="8">
    <location>
        <begin position="45"/>
        <end position="91"/>
    </location>
</feature>
<dbReference type="Proteomes" id="UP000594260">
    <property type="component" value="Unplaced"/>
</dbReference>
<dbReference type="GO" id="GO:0039706">
    <property type="term" value="F:co-receptor binding"/>
    <property type="evidence" value="ECO:0007669"/>
    <property type="project" value="TreeGrafter"/>
</dbReference>
<dbReference type="RefSeq" id="XP_022664343.1">
    <property type="nucleotide sequence ID" value="XM_022808608.1"/>
</dbReference>
<dbReference type="KEGG" id="vde:111251718"/>
<reference evidence="9" key="1">
    <citation type="submission" date="2021-01" db="UniProtKB">
        <authorList>
            <consortium name="EnsemblMetazoa"/>
        </authorList>
    </citation>
    <scope>IDENTIFICATION</scope>
</reference>
<comment type="similarity">
    <text evidence="2">Belongs to the dickkopf family.</text>
</comment>
<dbReference type="GO" id="GO:0090090">
    <property type="term" value="P:negative regulation of canonical Wnt signaling pathway"/>
    <property type="evidence" value="ECO:0007669"/>
    <property type="project" value="TreeGrafter"/>
</dbReference>
<keyword evidence="3" id="KW-0217">Developmental protein</keyword>
<evidence type="ECO:0000256" key="1">
    <source>
        <dbReference type="ARBA" id="ARBA00004613"/>
    </source>
</evidence>
<dbReference type="Gene3D" id="2.10.80.10">
    <property type="entry name" value="Lipase, subunit A"/>
    <property type="match status" value="1"/>
</dbReference>
<dbReference type="GO" id="GO:0005615">
    <property type="term" value="C:extracellular space"/>
    <property type="evidence" value="ECO:0007669"/>
    <property type="project" value="TreeGrafter"/>
</dbReference>
<evidence type="ECO:0000259" key="8">
    <source>
        <dbReference type="Pfam" id="PF04706"/>
    </source>
</evidence>
<dbReference type="OMA" id="TIDSICP"/>
<evidence type="ECO:0000256" key="7">
    <source>
        <dbReference type="ARBA" id="ARBA00023157"/>
    </source>
</evidence>
<sequence>MNIVNYVALFSAVIQASQTSPISDKYQLTTKKKHQFIETGHLVACRLNEDCEGGMFCDTHYGFCDKLRLKGEPCRQDSHCKDRLFCMFGECRNTPKTGQEGSRCERAADCRPGLCCARTKSEKVCKSRLSLGERCYIPKGGIDFVLDEVCPCEEGLVCGSVSQQLDMTSASVESYDHLRCRLPKDSSDKTQEFVELT</sequence>
<dbReference type="GeneID" id="111251718"/>
<dbReference type="OrthoDB" id="4321958at2759"/>
<evidence type="ECO:0000256" key="3">
    <source>
        <dbReference type="ARBA" id="ARBA00022473"/>
    </source>
</evidence>
<dbReference type="GO" id="GO:0048019">
    <property type="term" value="F:receptor antagonist activity"/>
    <property type="evidence" value="ECO:0007669"/>
    <property type="project" value="TreeGrafter"/>
</dbReference>
<evidence type="ECO:0000313" key="10">
    <source>
        <dbReference type="Proteomes" id="UP000594260"/>
    </source>
</evidence>
<proteinExistence type="inferred from homology"/>